<keyword evidence="1" id="KW-1133">Transmembrane helix</keyword>
<dbReference type="Pfam" id="PF07801">
    <property type="entry name" value="DUF1647"/>
    <property type="match status" value="1"/>
</dbReference>
<dbReference type="Proteomes" id="UP001176961">
    <property type="component" value="Unassembled WGS sequence"/>
</dbReference>
<feature type="transmembrane region" description="Helical" evidence="1">
    <location>
        <begin position="20"/>
        <end position="43"/>
    </location>
</feature>
<reference evidence="2" key="1">
    <citation type="submission" date="2023-07" db="EMBL/GenBank/DDBJ databases">
        <authorList>
            <consortium name="CYATHOMIX"/>
        </authorList>
    </citation>
    <scope>NUCLEOTIDE SEQUENCE</scope>
    <source>
        <strain evidence="2">N/A</strain>
    </source>
</reference>
<keyword evidence="3" id="KW-1185">Reference proteome</keyword>
<dbReference type="PANTHER" id="PTHR31389:SF4">
    <property type="entry name" value="LD39211P"/>
    <property type="match status" value="1"/>
</dbReference>
<organism evidence="2 3">
    <name type="scientific">Cylicocyclus nassatus</name>
    <name type="common">Nematode worm</name>
    <dbReference type="NCBI Taxonomy" id="53992"/>
    <lineage>
        <taxon>Eukaryota</taxon>
        <taxon>Metazoa</taxon>
        <taxon>Ecdysozoa</taxon>
        <taxon>Nematoda</taxon>
        <taxon>Chromadorea</taxon>
        <taxon>Rhabditida</taxon>
        <taxon>Rhabditina</taxon>
        <taxon>Rhabditomorpha</taxon>
        <taxon>Strongyloidea</taxon>
        <taxon>Strongylidae</taxon>
        <taxon>Cylicocyclus</taxon>
    </lineage>
</organism>
<evidence type="ECO:0000313" key="2">
    <source>
        <dbReference type="EMBL" id="CAJ0605267.1"/>
    </source>
</evidence>
<dbReference type="InterPro" id="IPR012444">
    <property type="entry name" value="DUF1647"/>
</dbReference>
<dbReference type="AlphaFoldDB" id="A0AA36H7A3"/>
<comment type="caution">
    <text evidence="2">The sequence shown here is derived from an EMBL/GenBank/DDBJ whole genome shotgun (WGS) entry which is preliminary data.</text>
</comment>
<name>A0AA36H7A3_CYLNA</name>
<evidence type="ECO:0000313" key="3">
    <source>
        <dbReference type="Proteomes" id="UP001176961"/>
    </source>
</evidence>
<sequence>MKGYDFEAVRKKMPFVNEVIYKTFYVCVAVYLAWAIVSLFFYINSSTSTAAKLEKQERLRSSLHNLSRNNMAHDGCACQYKNMSYDFCYRFPEDKSIKGKRFTCKYAFYLQALDLLSKRNAIDLENDYMPFPRFVTAMSENHYSEGLTLIANIRKFLKMEWIIVYDLGLKNKSATNLRSKCFVELRQFPFEMYPEHVKNLKEYRWKPLLIAKTLSEFGAVWYMDTSIRWPKDIRDLFYKEIACRRKTRLDKSPAIGHCKKTSYLLSHPTIHGIYAATHPALYKYLPTNIKKLEETLCYSAAFAFIVRTADTVELMKWSVLCALEKNCMAPPGANLPCTFGNDMLKDYAYCHRYDQSVINVLLANSYNYKTEKYVVSEGDVAQAYRGENHSEEDFACW</sequence>
<proteinExistence type="predicted"/>
<protein>
    <submittedName>
        <fullName evidence="2">Uncharacterized protein</fullName>
    </submittedName>
</protein>
<accession>A0AA36H7A3</accession>
<keyword evidence="1" id="KW-0812">Transmembrane</keyword>
<dbReference type="EMBL" id="CATQJL010000316">
    <property type="protein sequence ID" value="CAJ0605267.1"/>
    <property type="molecule type" value="Genomic_DNA"/>
</dbReference>
<dbReference type="PANTHER" id="PTHR31389">
    <property type="entry name" value="LD39211P"/>
    <property type="match status" value="1"/>
</dbReference>
<gene>
    <name evidence="2" type="ORF">CYNAS_LOCUS17250</name>
</gene>
<evidence type="ECO:0000256" key="1">
    <source>
        <dbReference type="SAM" id="Phobius"/>
    </source>
</evidence>
<keyword evidence="1" id="KW-0472">Membrane</keyword>